<sequence length="60" mass="6594">MRNRPSPSKIISVRAEQKILVLRYNKSMFVARPISLSLLTAPKAAKAARAIISKTTTIKG</sequence>
<protein>
    <submittedName>
        <fullName evidence="1">Uncharacterized protein</fullName>
    </submittedName>
</protein>
<organism evidence="1">
    <name type="scientific">Curvibacter symbiont subsp. Hydra magnipapillata</name>
    <dbReference type="NCBI Taxonomy" id="667019"/>
    <lineage>
        <taxon>Bacteria</taxon>
        <taxon>Pseudomonadati</taxon>
        <taxon>Pseudomonadota</taxon>
        <taxon>Betaproteobacteria</taxon>
        <taxon>Burkholderiales</taxon>
        <taxon>Comamonadaceae</taxon>
        <taxon>Curvibacter</taxon>
    </lineage>
</organism>
<proteinExistence type="predicted"/>
<dbReference type="EMBL" id="FN543104">
    <property type="protein sequence ID" value="CBA28679.1"/>
    <property type="molecule type" value="Genomic_DNA"/>
</dbReference>
<reference evidence="1" key="1">
    <citation type="journal article" date="2010" name="Nature">
        <title>The dynamic genome of Hydra.</title>
        <authorList>
            <person name="Chapman J.A."/>
            <person name="Kirkness E.F."/>
            <person name="Simakov O."/>
            <person name="Hampson S.E."/>
            <person name="Mitros T."/>
            <person name="Weinmaier T."/>
            <person name="Rattei T."/>
            <person name="Balasubramanian P.G."/>
            <person name="Borman J."/>
            <person name="Busam D."/>
            <person name="Disbennett K."/>
            <person name="Pfannkoch C."/>
            <person name="Sumin N."/>
            <person name="Sutton G."/>
            <person name="Viswanathan L."/>
            <person name="Walenz B."/>
            <person name="Goodstein D.M."/>
            <person name="Hellsten U."/>
            <person name="Kawashima T."/>
            <person name="Prochnik S.E."/>
            <person name="Putnam N.H."/>
            <person name="Shu S."/>
            <person name="Blumberg B."/>
            <person name="Dana C.E."/>
            <person name="Gee L."/>
            <person name="Kibler D.F."/>
            <person name="Law L."/>
            <person name="Lindgens D."/>
            <person name="Martinez D.E."/>
            <person name="Peng J."/>
            <person name="Wigge P.A."/>
            <person name="Bertulat B."/>
            <person name="Guder C."/>
            <person name="Nakamura Y."/>
            <person name="Ozbek S."/>
            <person name="Watanabe H."/>
            <person name="Khalturin K."/>
            <person name="Hemmrich G."/>
            <person name="Franke A."/>
            <person name="Augustin R."/>
            <person name="Fraune S."/>
            <person name="Hayakawa E."/>
            <person name="Hayakawa S."/>
            <person name="Hirose M."/>
            <person name="Hwang J."/>
            <person name="Ikeo K."/>
            <person name="Nishimiya-Fujisawa C."/>
            <person name="Ogura A."/>
            <person name="Takahashi T."/>
            <person name="Steinmetz P.R."/>
            <person name="Zhang X."/>
            <person name="Aufschnaiter R."/>
            <person name="Eder M.K."/>
            <person name="Gorny A.K."/>
            <person name="Salvenmoser W."/>
            <person name="Heimberg A.M."/>
            <person name="Wheeler B.M."/>
            <person name="Peterson K.J."/>
            <person name="Boettger A."/>
            <person name="Tischler P."/>
            <person name="Wolf A."/>
            <person name="Gojobori T."/>
            <person name="Remington K.A."/>
            <person name="Strausberg R.L."/>
            <person name="Venter J."/>
            <person name="Technau U."/>
            <person name="Hobmayer B."/>
            <person name="Bosch T.C."/>
            <person name="Holstein T.W."/>
            <person name="Fujisawa T."/>
            <person name="Bode H.R."/>
            <person name="David C.N."/>
            <person name="Rokhsar D.S."/>
            <person name="Steele R.E."/>
        </authorList>
    </citation>
    <scope>NUCLEOTIDE SEQUENCE</scope>
</reference>
<name>C9Y9N4_CURXX</name>
<evidence type="ECO:0000313" key="1">
    <source>
        <dbReference type="EMBL" id="CBA28679.1"/>
    </source>
</evidence>
<gene>
    <name evidence="1" type="ORF">Csp_A08350</name>
</gene>
<accession>C9Y9N4</accession>
<dbReference type="AlphaFoldDB" id="C9Y9N4"/>